<evidence type="ECO:0000313" key="2">
    <source>
        <dbReference type="Proteomes" id="UP001153269"/>
    </source>
</evidence>
<sequence>MGRARTAVFTSESEQMTQAASQARQLERVCVRPIRARQPLNPSILPLIHSSIHPFIRRREKAAETHVKLTRVTGSQAPSLTCHTCHAPAMFVYDVGQSLR</sequence>
<keyword evidence="2" id="KW-1185">Reference proteome</keyword>
<dbReference type="EMBL" id="CADEAL010000406">
    <property type="protein sequence ID" value="CAB1419731.1"/>
    <property type="molecule type" value="Genomic_DNA"/>
</dbReference>
<name>A0A9N7YBK3_PLEPL</name>
<gene>
    <name evidence="1" type="ORF">PLEPLA_LOCUS7582</name>
</gene>
<dbReference type="AlphaFoldDB" id="A0A9N7YBK3"/>
<dbReference type="Proteomes" id="UP001153269">
    <property type="component" value="Unassembled WGS sequence"/>
</dbReference>
<protein>
    <submittedName>
        <fullName evidence="1">Uncharacterized protein</fullName>
    </submittedName>
</protein>
<organism evidence="1 2">
    <name type="scientific">Pleuronectes platessa</name>
    <name type="common">European plaice</name>
    <dbReference type="NCBI Taxonomy" id="8262"/>
    <lineage>
        <taxon>Eukaryota</taxon>
        <taxon>Metazoa</taxon>
        <taxon>Chordata</taxon>
        <taxon>Craniata</taxon>
        <taxon>Vertebrata</taxon>
        <taxon>Euteleostomi</taxon>
        <taxon>Actinopterygii</taxon>
        <taxon>Neopterygii</taxon>
        <taxon>Teleostei</taxon>
        <taxon>Neoteleostei</taxon>
        <taxon>Acanthomorphata</taxon>
        <taxon>Carangaria</taxon>
        <taxon>Pleuronectiformes</taxon>
        <taxon>Pleuronectoidei</taxon>
        <taxon>Pleuronectidae</taxon>
        <taxon>Pleuronectes</taxon>
    </lineage>
</organism>
<comment type="caution">
    <text evidence="1">The sequence shown here is derived from an EMBL/GenBank/DDBJ whole genome shotgun (WGS) entry which is preliminary data.</text>
</comment>
<evidence type="ECO:0000313" key="1">
    <source>
        <dbReference type="EMBL" id="CAB1419731.1"/>
    </source>
</evidence>
<proteinExistence type="predicted"/>
<reference evidence="1" key="1">
    <citation type="submission" date="2020-03" db="EMBL/GenBank/DDBJ databases">
        <authorList>
            <person name="Weist P."/>
        </authorList>
    </citation>
    <scope>NUCLEOTIDE SEQUENCE</scope>
</reference>
<accession>A0A9N7YBK3</accession>